<dbReference type="EMBL" id="CP015217">
    <property type="protein sequence ID" value="AOP36092.1"/>
    <property type="molecule type" value="Genomic_DNA"/>
</dbReference>
<keyword evidence="2" id="KW-1185">Reference proteome</keyword>
<dbReference type="RefSeq" id="WP_069609310.1">
    <property type="nucleotide sequence ID" value="NZ_CP015217.1"/>
</dbReference>
<evidence type="ECO:0000313" key="2">
    <source>
        <dbReference type="Proteomes" id="UP000094197"/>
    </source>
</evidence>
<protein>
    <recommendedName>
        <fullName evidence="3">WG repeat-containing protein</fullName>
    </recommendedName>
</protein>
<proteinExistence type="predicted"/>
<evidence type="ECO:0008006" key="3">
    <source>
        <dbReference type="Google" id="ProtNLM"/>
    </source>
</evidence>
<dbReference type="OrthoDB" id="343240at2"/>
<dbReference type="InterPro" id="IPR032774">
    <property type="entry name" value="WG_beta_rep"/>
</dbReference>
<dbReference type="PANTHER" id="PTHR37841">
    <property type="entry name" value="GLR2918 PROTEIN"/>
    <property type="match status" value="1"/>
</dbReference>
<dbReference type="Pfam" id="PF14903">
    <property type="entry name" value="WG_beta_rep"/>
    <property type="match status" value="4"/>
</dbReference>
<dbReference type="Proteomes" id="UP000094197">
    <property type="component" value="Chromosome 1"/>
</dbReference>
<evidence type="ECO:0000313" key="1">
    <source>
        <dbReference type="EMBL" id="AOP36092.1"/>
    </source>
</evidence>
<accession>A0A1D7V2N6</accession>
<dbReference type="PANTHER" id="PTHR37841:SF1">
    <property type="entry name" value="DUF3298 DOMAIN-CONTAINING PROTEIN"/>
    <property type="match status" value="1"/>
</dbReference>
<reference evidence="1 2" key="1">
    <citation type="submission" date="2016-04" db="EMBL/GenBank/DDBJ databases">
        <title>Complete genome seqeunce of Leptospira alstonii serovar Room22.</title>
        <authorList>
            <person name="Nally J.E."/>
            <person name="Bayles D.O."/>
            <person name="Hurley D."/>
            <person name="Fanning S."/>
            <person name="McMahon B.J."/>
            <person name="Arent Z."/>
        </authorList>
    </citation>
    <scope>NUCLEOTIDE SEQUENCE [LARGE SCALE GENOMIC DNA]</scope>
    <source>
        <strain evidence="1 2">GWTS #1</strain>
    </source>
</reference>
<dbReference type="AlphaFoldDB" id="A0A1D7V2N6"/>
<name>A0A1D7V2N6_9LEPT</name>
<dbReference type="PROSITE" id="PS51257">
    <property type="entry name" value="PROKAR_LIPOPROTEIN"/>
    <property type="match status" value="1"/>
</dbReference>
<dbReference type="KEGG" id="laj:A0128_14220"/>
<organism evidence="1 2">
    <name type="scientific">Leptospira tipperaryensis</name>
    <dbReference type="NCBI Taxonomy" id="2564040"/>
    <lineage>
        <taxon>Bacteria</taxon>
        <taxon>Pseudomonadati</taxon>
        <taxon>Spirochaetota</taxon>
        <taxon>Spirochaetia</taxon>
        <taxon>Leptospirales</taxon>
        <taxon>Leptospiraceae</taxon>
        <taxon>Leptospira</taxon>
    </lineage>
</organism>
<sequence length="195" mass="22106">MNRFFWLQLMFVVLILFSLGCKKQSLSSFEEDGKYGFRDQNGKVVIAPQYSFSYDFDENGVAFVFGESGWSCIDETNRVLLNPFLFDNGPDPFFGGLARFKENNKIGFFDSHCNKIIAAQFDFAFPFEEDFTVVCLGCKSVKMDEHSTIEGGNYGLIDKNGKIIIPIEYDSISTDRDKKIARATKGKVAKDIPIF</sequence>
<gene>
    <name evidence="1" type="ORF">A0128_14220</name>
</gene>